<dbReference type="Gene3D" id="3.40.50.300">
    <property type="entry name" value="P-loop containing nucleotide triphosphate hydrolases"/>
    <property type="match status" value="1"/>
</dbReference>
<name>A0A1Y4NZS3_LIMRT</name>
<dbReference type="SUPFAM" id="SSF52540">
    <property type="entry name" value="P-loop containing nucleoside triphosphate hydrolases"/>
    <property type="match status" value="1"/>
</dbReference>
<evidence type="ECO:0000313" key="2">
    <source>
        <dbReference type="EMBL" id="OUN44685.1"/>
    </source>
</evidence>
<dbReference type="InterPro" id="IPR025669">
    <property type="entry name" value="AAA_dom"/>
</dbReference>
<comment type="caution">
    <text evidence="2">The sequence shown here is derived from an EMBL/GenBank/DDBJ whole genome shotgun (WGS) entry which is preliminary data.</text>
</comment>
<dbReference type="InterPro" id="IPR050678">
    <property type="entry name" value="DNA_Partitioning_ATPase"/>
</dbReference>
<dbReference type="AlphaFoldDB" id="A0A1Y4NZS3"/>
<reference evidence="3" key="1">
    <citation type="submission" date="2017-04" db="EMBL/GenBank/DDBJ databases">
        <title>Function of individual gut microbiota members based on whole genome sequencing of pure cultures obtained from chicken caecum.</title>
        <authorList>
            <person name="Medvecky M."/>
            <person name="Cejkova D."/>
            <person name="Polansky O."/>
            <person name="Karasova D."/>
            <person name="Kubasova T."/>
            <person name="Cizek A."/>
            <person name="Rychlik I."/>
        </authorList>
    </citation>
    <scope>NUCLEOTIDE SEQUENCE [LARGE SCALE GENOMIC DNA]</scope>
    <source>
        <strain evidence="3">An71</strain>
    </source>
</reference>
<dbReference type="Pfam" id="PF13614">
    <property type="entry name" value="AAA_31"/>
    <property type="match status" value="1"/>
</dbReference>
<feature type="domain" description="AAA" evidence="1">
    <location>
        <begin position="17"/>
        <end position="192"/>
    </location>
</feature>
<dbReference type="InterPro" id="IPR027417">
    <property type="entry name" value="P-loop_NTPase"/>
</dbReference>
<organism evidence="2 3">
    <name type="scientific">Limosilactobacillus reuteri</name>
    <name type="common">Lactobacillus reuteri</name>
    <dbReference type="NCBI Taxonomy" id="1598"/>
    <lineage>
        <taxon>Bacteria</taxon>
        <taxon>Bacillati</taxon>
        <taxon>Bacillota</taxon>
        <taxon>Bacilli</taxon>
        <taxon>Lactobacillales</taxon>
        <taxon>Lactobacillaceae</taxon>
        <taxon>Limosilactobacillus</taxon>
    </lineage>
</organism>
<evidence type="ECO:0000259" key="1">
    <source>
        <dbReference type="Pfam" id="PF13614"/>
    </source>
</evidence>
<dbReference type="CDD" id="cd02042">
    <property type="entry name" value="ParAB_family"/>
    <property type="match status" value="1"/>
</dbReference>
<proteinExistence type="predicted"/>
<dbReference type="EMBL" id="NFHN01000046">
    <property type="protein sequence ID" value="OUN44685.1"/>
    <property type="molecule type" value="Genomic_DNA"/>
</dbReference>
<evidence type="ECO:0000313" key="3">
    <source>
        <dbReference type="Proteomes" id="UP000195868"/>
    </source>
</evidence>
<dbReference type="PANTHER" id="PTHR13696:SF99">
    <property type="entry name" value="COBYRINIC ACID AC-DIAMIDE SYNTHASE"/>
    <property type="match status" value="1"/>
</dbReference>
<accession>A0A1Y4NZS3</accession>
<gene>
    <name evidence="2" type="ORF">B5G22_09415</name>
</gene>
<protein>
    <recommendedName>
        <fullName evidence="1">AAA domain-containing protein</fullName>
    </recommendedName>
</protein>
<dbReference type="PANTHER" id="PTHR13696">
    <property type="entry name" value="P-LOOP CONTAINING NUCLEOSIDE TRIPHOSPHATE HYDROLASE"/>
    <property type="match status" value="1"/>
</dbReference>
<sequence>MMVLYIVTFTLKGPKMSVLLFYNFKGGVGKTTISVLAADHFSKAGKKVLLIDLDAQASATLFFKNSYGDIVPKRSLYTSLQKESLRPSICHLDSNLDLIPGDWDMSLWNQSLEKLPQRERNLVLQKYLTPLKNNYDFIILDVPPTLSTLVNNAVLASDYIVLVLQTQSSSYEGVLRTAKYLSQLRSDYEANFKLLGIVLYLVSKQANSDTSIAKEARETFGDAIFANSIYHRERVKRWANEGLTHKPNDVHDKRTHEMYSLFLKEVLYRIGEDK</sequence>
<dbReference type="Proteomes" id="UP000195868">
    <property type="component" value="Unassembled WGS sequence"/>
</dbReference>